<dbReference type="Proteomes" id="UP000769528">
    <property type="component" value="Unassembled WGS sequence"/>
</dbReference>
<organism evidence="2 3">
    <name type="scientific">Wickerhamomyces mucosus</name>
    <dbReference type="NCBI Taxonomy" id="1378264"/>
    <lineage>
        <taxon>Eukaryota</taxon>
        <taxon>Fungi</taxon>
        <taxon>Dikarya</taxon>
        <taxon>Ascomycota</taxon>
        <taxon>Saccharomycotina</taxon>
        <taxon>Saccharomycetes</taxon>
        <taxon>Phaffomycetales</taxon>
        <taxon>Wickerhamomycetaceae</taxon>
        <taxon>Wickerhamomyces</taxon>
    </lineage>
</organism>
<feature type="compositionally biased region" description="Basic and acidic residues" evidence="1">
    <location>
        <begin position="1"/>
        <end position="16"/>
    </location>
</feature>
<evidence type="ECO:0000313" key="2">
    <source>
        <dbReference type="EMBL" id="KAH3675446.1"/>
    </source>
</evidence>
<proteinExistence type="predicted"/>
<accession>A0A9P8PNR7</accession>
<protein>
    <submittedName>
        <fullName evidence="2">Uncharacterized protein</fullName>
    </submittedName>
</protein>
<reference evidence="2" key="1">
    <citation type="journal article" date="2021" name="Open Biol.">
        <title>Shared evolutionary footprints suggest mitochondrial oxidative damage underlies multiple complex I losses in fungi.</title>
        <authorList>
            <person name="Schikora-Tamarit M.A."/>
            <person name="Marcet-Houben M."/>
            <person name="Nosek J."/>
            <person name="Gabaldon T."/>
        </authorList>
    </citation>
    <scope>NUCLEOTIDE SEQUENCE</scope>
    <source>
        <strain evidence="2">CBS6341</strain>
    </source>
</reference>
<evidence type="ECO:0000313" key="3">
    <source>
        <dbReference type="Proteomes" id="UP000769528"/>
    </source>
</evidence>
<keyword evidence="3" id="KW-1185">Reference proteome</keyword>
<sequence length="229" mass="27069">MANGKIEKPTKKDNRLRFKNTNVKKSTPQKQSEPNGSRVIEHDEIISTTHHSEPKIPYTQHTHDFPSDRYIEWGPAINGYKFIAASANKPLFYKPRSSANYLIRSYDWSYMALPSYKSLNDEIEAKYRDGRDDECLMKNYDEYFKKWKDSIKTGNLIYPTNNLITKEEILRFFESSAQPLLKVVKLERIRWHPDRFINVIKDNYELKEQVTEVFQIINSIYEDINHAPV</sequence>
<name>A0A9P8PNR7_9ASCO</name>
<reference evidence="2" key="2">
    <citation type="submission" date="2021-01" db="EMBL/GenBank/DDBJ databases">
        <authorList>
            <person name="Schikora-Tamarit M.A."/>
        </authorList>
    </citation>
    <scope>NUCLEOTIDE SEQUENCE</scope>
    <source>
        <strain evidence="2">CBS6341</strain>
    </source>
</reference>
<evidence type="ECO:0000256" key="1">
    <source>
        <dbReference type="SAM" id="MobiDB-lite"/>
    </source>
</evidence>
<feature type="region of interest" description="Disordered" evidence="1">
    <location>
        <begin position="1"/>
        <end position="39"/>
    </location>
</feature>
<dbReference type="OrthoDB" id="412109at2759"/>
<gene>
    <name evidence="2" type="ORF">WICMUC_002735</name>
</gene>
<comment type="caution">
    <text evidence="2">The sequence shown here is derived from an EMBL/GenBank/DDBJ whole genome shotgun (WGS) entry which is preliminary data.</text>
</comment>
<feature type="compositionally biased region" description="Polar residues" evidence="1">
    <location>
        <begin position="19"/>
        <end position="35"/>
    </location>
</feature>
<dbReference type="AlphaFoldDB" id="A0A9P8PNR7"/>
<dbReference type="EMBL" id="JAEUBF010000772">
    <property type="protein sequence ID" value="KAH3675446.1"/>
    <property type="molecule type" value="Genomic_DNA"/>
</dbReference>